<evidence type="ECO:0000313" key="2">
    <source>
        <dbReference type="Proteomes" id="UP000183832"/>
    </source>
</evidence>
<gene>
    <name evidence="1" type="ORF">CLUMA_CG009747</name>
</gene>
<evidence type="ECO:0000313" key="1">
    <source>
        <dbReference type="EMBL" id="CRK96328.1"/>
    </source>
</evidence>
<name>A0A1J1I7T9_9DIPT</name>
<protein>
    <submittedName>
        <fullName evidence="1">CLUMA_CG009747, isoform A</fullName>
    </submittedName>
</protein>
<dbReference type="AlphaFoldDB" id="A0A1J1I7T9"/>
<keyword evidence="2" id="KW-1185">Reference proteome</keyword>
<accession>A0A1J1I7T9</accession>
<organism evidence="1 2">
    <name type="scientific">Clunio marinus</name>
    <dbReference type="NCBI Taxonomy" id="568069"/>
    <lineage>
        <taxon>Eukaryota</taxon>
        <taxon>Metazoa</taxon>
        <taxon>Ecdysozoa</taxon>
        <taxon>Arthropoda</taxon>
        <taxon>Hexapoda</taxon>
        <taxon>Insecta</taxon>
        <taxon>Pterygota</taxon>
        <taxon>Neoptera</taxon>
        <taxon>Endopterygota</taxon>
        <taxon>Diptera</taxon>
        <taxon>Nematocera</taxon>
        <taxon>Chironomoidea</taxon>
        <taxon>Chironomidae</taxon>
        <taxon>Clunio</taxon>
    </lineage>
</organism>
<proteinExistence type="predicted"/>
<reference evidence="1 2" key="1">
    <citation type="submission" date="2015-04" db="EMBL/GenBank/DDBJ databases">
        <authorList>
            <person name="Syromyatnikov M.Y."/>
            <person name="Popov V.N."/>
        </authorList>
    </citation>
    <scope>NUCLEOTIDE SEQUENCE [LARGE SCALE GENOMIC DNA]</scope>
</reference>
<sequence length="59" mass="7074">MRFALELRKIEPEKKPVRPNNINRRLLGFGCLSLAKDQQYFQRYSLLSHLYSSRKSFKT</sequence>
<dbReference type="Proteomes" id="UP000183832">
    <property type="component" value="Unassembled WGS sequence"/>
</dbReference>
<dbReference type="EMBL" id="CVRI01000043">
    <property type="protein sequence ID" value="CRK96328.1"/>
    <property type="molecule type" value="Genomic_DNA"/>
</dbReference>